<keyword evidence="2" id="KW-1185">Reference proteome</keyword>
<dbReference type="EMBL" id="PPGH01000010">
    <property type="protein sequence ID" value="PQJ97504.1"/>
    <property type="molecule type" value="Genomic_DNA"/>
</dbReference>
<sequence length="141" mass="16154">MMNNNAMEFLDVPVLFGRFLILNGILMERDIVEAVRVQKDLNASPLFRVVEKGLLSLEDVKRARAYQWEKMTTFCQAIDALKILPFDDCNALLKSANQQHIPLGEILVKQGKITLQELANALEQHRKHQSRQRTEIVGCNH</sequence>
<dbReference type="OrthoDB" id="5769962at2"/>
<reference evidence="1 2" key="1">
    <citation type="submission" date="2018-01" db="EMBL/GenBank/DDBJ databases">
        <title>The complete genome sequence of Chromatium okenii LaCa, a purple sulfur bacterium with a turbulent life.</title>
        <authorList>
            <person name="Luedin S.M."/>
            <person name="Liechti N."/>
            <person name="Storelli N."/>
            <person name="Danza F."/>
            <person name="Wittwer M."/>
            <person name="Pothier J.F."/>
            <person name="Tonolla M.A."/>
        </authorList>
    </citation>
    <scope>NUCLEOTIDE SEQUENCE [LARGE SCALE GENOMIC DNA]</scope>
    <source>
        <strain evidence="1 2">LaCa</strain>
    </source>
</reference>
<accession>A0A2S7XUT2</accession>
<evidence type="ECO:0000313" key="1">
    <source>
        <dbReference type="EMBL" id="PQJ97504.1"/>
    </source>
</evidence>
<dbReference type="AlphaFoldDB" id="A0A2S7XUT2"/>
<organism evidence="1 2">
    <name type="scientific">Chromatium okenii</name>
    <dbReference type="NCBI Taxonomy" id="61644"/>
    <lineage>
        <taxon>Bacteria</taxon>
        <taxon>Pseudomonadati</taxon>
        <taxon>Pseudomonadota</taxon>
        <taxon>Gammaproteobacteria</taxon>
        <taxon>Chromatiales</taxon>
        <taxon>Chromatiaceae</taxon>
        <taxon>Chromatium</taxon>
    </lineage>
</organism>
<protein>
    <recommendedName>
        <fullName evidence="3">Type II secretion system protein GspE N-terminal domain-containing protein</fullName>
    </recommendedName>
</protein>
<evidence type="ECO:0000313" key="2">
    <source>
        <dbReference type="Proteomes" id="UP000239936"/>
    </source>
</evidence>
<gene>
    <name evidence="1" type="ORF">CXB77_01085</name>
</gene>
<dbReference type="Proteomes" id="UP000239936">
    <property type="component" value="Unassembled WGS sequence"/>
</dbReference>
<proteinExistence type="predicted"/>
<comment type="caution">
    <text evidence="1">The sequence shown here is derived from an EMBL/GenBank/DDBJ whole genome shotgun (WGS) entry which is preliminary data.</text>
</comment>
<name>A0A2S7XUT2_9GAMM</name>
<evidence type="ECO:0008006" key="3">
    <source>
        <dbReference type="Google" id="ProtNLM"/>
    </source>
</evidence>